<reference evidence="8 9" key="1">
    <citation type="submission" date="2016-05" db="EMBL/GenBank/DDBJ databases">
        <title>Draft genome sequence of a porcine commensal Rothia nasimurium.</title>
        <authorList>
            <person name="Gaiser R.A."/>
            <person name="Van Baarlen P."/>
            <person name="Wells J.M."/>
        </authorList>
    </citation>
    <scope>NUCLEOTIDE SEQUENCE [LARGE SCALE GENOMIC DNA]</scope>
    <source>
        <strain evidence="8 9">PT-32</strain>
    </source>
</reference>
<evidence type="ECO:0000256" key="5">
    <source>
        <dbReference type="ARBA" id="ARBA00023136"/>
    </source>
</evidence>
<protein>
    <submittedName>
        <fullName evidence="8">Transporter</fullName>
    </submittedName>
</protein>
<keyword evidence="4 6" id="KW-1133">Transmembrane helix</keyword>
<dbReference type="OrthoDB" id="5187110at2"/>
<feature type="domain" description="RDD" evidence="7">
    <location>
        <begin position="36"/>
        <end position="143"/>
    </location>
</feature>
<evidence type="ECO:0000259" key="7">
    <source>
        <dbReference type="Pfam" id="PF06271"/>
    </source>
</evidence>
<comment type="subcellular location">
    <subcellularLocation>
        <location evidence="1">Cell membrane</location>
        <topology evidence="1">Multi-pass membrane protein</topology>
    </subcellularLocation>
</comment>
<dbReference type="AlphaFoldDB" id="A0A1Y1RPS0"/>
<comment type="caution">
    <text evidence="8">The sequence shown here is derived from an EMBL/GenBank/DDBJ whole genome shotgun (WGS) entry which is preliminary data.</text>
</comment>
<evidence type="ECO:0000256" key="3">
    <source>
        <dbReference type="ARBA" id="ARBA00022692"/>
    </source>
</evidence>
<name>A0A1Y1RPS0_9MICC</name>
<evidence type="ECO:0000313" key="8">
    <source>
        <dbReference type="EMBL" id="ORC18874.1"/>
    </source>
</evidence>
<dbReference type="Proteomes" id="UP000192359">
    <property type="component" value="Unassembled WGS sequence"/>
</dbReference>
<dbReference type="Pfam" id="PF06271">
    <property type="entry name" value="RDD"/>
    <property type="match status" value="1"/>
</dbReference>
<evidence type="ECO:0000256" key="4">
    <source>
        <dbReference type="ARBA" id="ARBA00022989"/>
    </source>
</evidence>
<dbReference type="RefSeq" id="WP_083091738.1">
    <property type="nucleotide sequence ID" value="NZ_LXWF01000022.1"/>
</dbReference>
<keyword evidence="3 6" id="KW-0812">Transmembrane</keyword>
<dbReference type="PANTHER" id="PTHR36115">
    <property type="entry name" value="PROLINE-RICH ANTIGEN HOMOLOG-RELATED"/>
    <property type="match status" value="1"/>
</dbReference>
<evidence type="ECO:0000313" key="9">
    <source>
        <dbReference type="Proteomes" id="UP000192359"/>
    </source>
</evidence>
<dbReference type="GO" id="GO:0005886">
    <property type="term" value="C:plasma membrane"/>
    <property type="evidence" value="ECO:0007669"/>
    <property type="project" value="UniProtKB-SubCell"/>
</dbReference>
<feature type="transmembrane region" description="Helical" evidence="6">
    <location>
        <begin position="42"/>
        <end position="60"/>
    </location>
</feature>
<keyword evidence="2" id="KW-1003">Cell membrane</keyword>
<sequence length="153" mass="17050">MVSRKDLGSWIEGAPTWMDYPGQGMGRPRSGRGAIARPLPRLIAFCLDWFLVEGLFWVVGHYLAPGASVTVLDVAQLVFFWLYMVAAVGFMGHTVGHFALGMQVQRLDGQPAGWLTALIRQSLVMLILPVVIMDADQRGLHDRARYTILVKIR</sequence>
<evidence type="ECO:0000256" key="1">
    <source>
        <dbReference type="ARBA" id="ARBA00004651"/>
    </source>
</evidence>
<dbReference type="EMBL" id="LXWF01000022">
    <property type="protein sequence ID" value="ORC18874.1"/>
    <property type="molecule type" value="Genomic_DNA"/>
</dbReference>
<accession>A0A1Y1RPS0</accession>
<proteinExistence type="predicted"/>
<dbReference type="InterPro" id="IPR051791">
    <property type="entry name" value="Pra-immunoreactive"/>
</dbReference>
<keyword evidence="9" id="KW-1185">Reference proteome</keyword>
<dbReference type="PANTHER" id="PTHR36115:SF6">
    <property type="entry name" value="PROLINE-RICH ANTIGEN HOMOLOG"/>
    <property type="match status" value="1"/>
</dbReference>
<feature type="transmembrane region" description="Helical" evidence="6">
    <location>
        <begin position="80"/>
        <end position="100"/>
    </location>
</feature>
<gene>
    <name evidence="8" type="ORF">A7979_02435</name>
</gene>
<evidence type="ECO:0000256" key="2">
    <source>
        <dbReference type="ARBA" id="ARBA00022475"/>
    </source>
</evidence>
<organism evidence="8 9">
    <name type="scientific">Rothia nasimurium</name>
    <dbReference type="NCBI Taxonomy" id="85336"/>
    <lineage>
        <taxon>Bacteria</taxon>
        <taxon>Bacillati</taxon>
        <taxon>Actinomycetota</taxon>
        <taxon>Actinomycetes</taxon>
        <taxon>Micrococcales</taxon>
        <taxon>Micrococcaceae</taxon>
        <taxon>Rothia</taxon>
    </lineage>
</organism>
<evidence type="ECO:0000256" key="6">
    <source>
        <dbReference type="SAM" id="Phobius"/>
    </source>
</evidence>
<dbReference type="InterPro" id="IPR010432">
    <property type="entry name" value="RDD"/>
</dbReference>
<keyword evidence="5 6" id="KW-0472">Membrane</keyword>